<accession>A0ACD0NW62</accession>
<organism evidence="1 2">
    <name type="scientific">Violaceomyces palustris</name>
    <dbReference type="NCBI Taxonomy" id="1673888"/>
    <lineage>
        <taxon>Eukaryota</taxon>
        <taxon>Fungi</taxon>
        <taxon>Dikarya</taxon>
        <taxon>Basidiomycota</taxon>
        <taxon>Ustilaginomycotina</taxon>
        <taxon>Ustilaginomycetes</taxon>
        <taxon>Violaceomycetales</taxon>
        <taxon>Violaceomycetaceae</taxon>
        <taxon>Violaceomyces</taxon>
    </lineage>
</organism>
<proteinExistence type="predicted"/>
<name>A0ACD0NW62_9BASI</name>
<dbReference type="Proteomes" id="UP000245626">
    <property type="component" value="Unassembled WGS sequence"/>
</dbReference>
<keyword evidence="2" id="KW-1185">Reference proteome</keyword>
<evidence type="ECO:0000313" key="1">
    <source>
        <dbReference type="EMBL" id="PWN50060.1"/>
    </source>
</evidence>
<evidence type="ECO:0000313" key="2">
    <source>
        <dbReference type="Proteomes" id="UP000245626"/>
    </source>
</evidence>
<protein>
    <submittedName>
        <fullName evidence="1">Uncharacterized protein</fullName>
    </submittedName>
</protein>
<gene>
    <name evidence="1" type="ORF">IE53DRAFT_113616</name>
</gene>
<sequence length="993" mass="109181">MDAAALAELVEQSTSRLAELHQEIGHPQSALELALESLHQTLRQAANAQLEKVQQEVERLRQECQSIQQESAQIKSCLGERRSQSGSISSSSSSSSSTTATATTETANQLPLLQRKQHLTSERQRLRSLYASRLSQCDRLLSRLDSYRPILNNFVKIPPPPPAPVANPESDVISSSSAASTNNPQSQNLRDVSQTFIASIEAEILRCSKELTSRSERLQSNLLEIAQLWSELCIPPLTLNLGDQDEVGVEAGGTLEFDAAILRHLQLRPILGEGGAFQGDFVSTSGQEVERGGEGNEGQDEEEEDGDRTVGDPFNNTPTRASLGGVPATRKSDCTLRIPSSNGGGGGIIQGPDHILEPSDLNLSRAETKRLWLEGEKERREVLIQDLYDELSELWMKFDVPEEEMDAFVMDHRGSTLDVIEAYNAELEKMKSLKAQHMSLFILKTRERIWTLWDSLFLSEEERRRLFPPYFIDVGDQDSTTTSTTPLDELLASHEETIDLLTEQVRVKAPVLKVIGKYKELCLEGKMLDESAADGSRLLGRGNRGDPGRLLREEKMRKRVKVQKPKLEAELLRVIPQWEEEHGIPFTINGARYLDELVDTIEDCKENSKKRVRTASNASRGVNGVMNHPQQQQPPLSTSQSTNRNLVTPTPMKASSQHSSIPSTTKKPRIASNASVVSTTSSSSSSFHSRTPAPSQRYVANANGTLSRSTSSVVRSSIKPPRPPPPPSFQSQQENQARNGNLPRSRKKENPTFAPSSTTSSSPSRIPLLCSSPPPTSTNRSTSNKLNPSNLMTTKVKDNKTVGGVDGGVQRRGFKPRPSVALQSYYQRESTLASSGGGGEEENHKPNLSPGRASKWGEMGPPRWPSLEASECSRQVSSSMTSSCSMESNVTTLIHSEDSGNRKRRPPSLSLQNSLETIRQVVTREEEGEEEEATKRKVGGWKNGLAIVGGGANWAVLSETEEEESEVEEVEYQATGSDSLNLGLQQTVEVGDR</sequence>
<dbReference type="EMBL" id="KZ819974">
    <property type="protein sequence ID" value="PWN50060.1"/>
    <property type="molecule type" value="Genomic_DNA"/>
</dbReference>
<reference evidence="1 2" key="1">
    <citation type="journal article" date="2018" name="Mol. Biol. Evol.">
        <title>Broad Genomic Sampling Reveals a Smut Pathogenic Ancestry of the Fungal Clade Ustilaginomycotina.</title>
        <authorList>
            <person name="Kijpornyongpan T."/>
            <person name="Mondo S.J."/>
            <person name="Barry K."/>
            <person name="Sandor L."/>
            <person name="Lee J."/>
            <person name="Lipzen A."/>
            <person name="Pangilinan J."/>
            <person name="LaButti K."/>
            <person name="Hainaut M."/>
            <person name="Henrissat B."/>
            <person name="Grigoriev I.V."/>
            <person name="Spatafora J.W."/>
            <person name="Aime M.C."/>
        </authorList>
    </citation>
    <scope>NUCLEOTIDE SEQUENCE [LARGE SCALE GENOMIC DNA]</scope>
    <source>
        <strain evidence="1 2">SA 807</strain>
    </source>
</reference>